<evidence type="ECO:0000256" key="8">
    <source>
        <dbReference type="ARBA" id="ARBA00022989"/>
    </source>
</evidence>
<dbReference type="Proteomes" id="UP000031512">
    <property type="component" value="Chromosome 1"/>
</dbReference>
<feature type="transmembrane region" description="Helical" evidence="13">
    <location>
        <begin position="89"/>
        <end position="107"/>
    </location>
</feature>
<feature type="transmembrane region" description="Helical" evidence="13">
    <location>
        <begin position="153"/>
        <end position="173"/>
    </location>
</feature>
<evidence type="ECO:0000256" key="3">
    <source>
        <dbReference type="ARBA" id="ARBA00007811"/>
    </source>
</evidence>
<evidence type="ECO:0000256" key="13">
    <source>
        <dbReference type="SAM" id="Phobius"/>
    </source>
</evidence>
<proteinExistence type="inferred from homology"/>
<keyword evidence="10 13" id="KW-0472">Membrane</keyword>
<dbReference type="VEuPathDB" id="PiroplasmaDB:BEWA_020340"/>
<dbReference type="STRING" id="1537102.L0AVB2"/>
<dbReference type="GO" id="GO:0102158">
    <property type="term" value="F:very-long-chain (3R)-3-hydroxyacyl-CoA dehydratase activity"/>
    <property type="evidence" value="ECO:0007669"/>
    <property type="project" value="UniProtKB-EC"/>
</dbReference>
<protein>
    <recommendedName>
        <fullName evidence="4">very-long-chain (3R)-3-hydroxyacyl-CoA dehydratase</fullName>
        <ecNumber evidence="4">4.2.1.134</ecNumber>
    </recommendedName>
</protein>
<comment type="similarity">
    <text evidence="3">Belongs to the very long-chain fatty acids dehydratase HACD family.</text>
</comment>
<evidence type="ECO:0000256" key="2">
    <source>
        <dbReference type="ARBA" id="ARBA00005194"/>
    </source>
</evidence>
<keyword evidence="12" id="KW-0456">Lyase</keyword>
<evidence type="ECO:0000256" key="7">
    <source>
        <dbReference type="ARBA" id="ARBA00022832"/>
    </source>
</evidence>
<feature type="transmembrane region" description="Helical" evidence="13">
    <location>
        <begin position="119"/>
        <end position="141"/>
    </location>
</feature>
<dbReference type="OrthoDB" id="46988at2759"/>
<comment type="subcellular location">
    <subcellularLocation>
        <location evidence="1">Membrane</location>
        <topology evidence="1">Multi-pass membrane protein</topology>
    </subcellularLocation>
</comment>
<keyword evidence="11" id="KW-0275">Fatty acid biosynthesis</keyword>
<feature type="transmembrane region" description="Helical" evidence="13">
    <location>
        <begin position="203"/>
        <end position="223"/>
    </location>
</feature>
<evidence type="ECO:0000256" key="1">
    <source>
        <dbReference type="ARBA" id="ARBA00004141"/>
    </source>
</evidence>
<dbReference type="RefSeq" id="XP_004828854.1">
    <property type="nucleotide sequence ID" value="XM_004828797.1"/>
</dbReference>
<keyword evidence="7" id="KW-0276">Fatty acid metabolism</keyword>
<reference evidence="14 15" key="1">
    <citation type="journal article" date="2012" name="BMC Genomics">
        <title>Comparative genomic analysis and phylogenetic position of Theileria equi.</title>
        <authorList>
            <person name="Kappmeyer L.S."/>
            <person name="Thiagarajan M."/>
            <person name="Herndon D.R."/>
            <person name="Ramsay J.D."/>
            <person name="Caler E."/>
            <person name="Djikeng A."/>
            <person name="Gillespie J.J."/>
            <person name="Lau A.O."/>
            <person name="Roalson E.H."/>
            <person name="Silva J.C."/>
            <person name="Silva M.G."/>
            <person name="Suarez C.E."/>
            <person name="Ueti M.W."/>
            <person name="Nene V.M."/>
            <person name="Mealey R.H."/>
            <person name="Knowles D.P."/>
            <person name="Brayton K.A."/>
        </authorList>
    </citation>
    <scope>NUCLEOTIDE SEQUENCE [LARGE SCALE GENOMIC DNA]</scope>
    <source>
        <strain evidence="14 15">WA</strain>
    </source>
</reference>
<dbReference type="GO" id="GO:0006633">
    <property type="term" value="P:fatty acid biosynthetic process"/>
    <property type="evidence" value="ECO:0007669"/>
    <property type="project" value="UniProtKB-UniPathway"/>
</dbReference>
<keyword evidence="9" id="KW-0443">Lipid metabolism</keyword>
<gene>
    <name evidence="14" type="ORF">BEWA_020340</name>
</gene>
<dbReference type="UniPathway" id="UPA00094"/>
<evidence type="ECO:0000256" key="12">
    <source>
        <dbReference type="ARBA" id="ARBA00023239"/>
    </source>
</evidence>
<keyword evidence="8 13" id="KW-1133">Transmembrane helix</keyword>
<dbReference type="GeneID" id="15806946"/>
<sequence>MGLKLPPDRLYNRAIIAFNCVVLALWLYIEGLIVYYIYKNVYTGATFNLNAVSIYGLWSSVENAFKLATVVHSLNIFYVYFGTEYDKKCLYMTLFHHVKGYIMYFISFNLLKETLEPRWALVNICIWTSLNILHCINAINFKRQQRSEFLEWIYQKMFITMFPLLTLSELLIINRSAPFLKEMEKFREFPSRMPNPYNFQIDLYIVYQCLPPALIVSSIVVYLNRIKFT</sequence>
<keyword evidence="5" id="KW-0444">Lipid biosynthesis</keyword>
<dbReference type="eggNOG" id="ENOG502TNB8">
    <property type="taxonomic scope" value="Eukaryota"/>
</dbReference>
<evidence type="ECO:0000256" key="11">
    <source>
        <dbReference type="ARBA" id="ARBA00023160"/>
    </source>
</evidence>
<keyword evidence="15" id="KW-1185">Reference proteome</keyword>
<organism evidence="14 15">
    <name type="scientific">Theileria equi strain WA</name>
    <dbReference type="NCBI Taxonomy" id="1537102"/>
    <lineage>
        <taxon>Eukaryota</taxon>
        <taxon>Sar</taxon>
        <taxon>Alveolata</taxon>
        <taxon>Apicomplexa</taxon>
        <taxon>Aconoidasida</taxon>
        <taxon>Piroplasmida</taxon>
        <taxon>Theileriidae</taxon>
        <taxon>Theileria</taxon>
    </lineage>
</organism>
<comment type="pathway">
    <text evidence="2">Lipid metabolism; fatty acid biosynthesis.</text>
</comment>
<accession>L0AVB2</accession>
<dbReference type="AlphaFoldDB" id="L0AVB2"/>
<dbReference type="GO" id="GO:0016020">
    <property type="term" value="C:membrane"/>
    <property type="evidence" value="ECO:0007669"/>
    <property type="project" value="UniProtKB-SubCell"/>
</dbReference>
<evidence type="ECO:0000256" key="5">
    <source>
        <dbReference type="ARBA" id="ARBA00022516"/>
    </source>
</evidence>
<evidence type="ECO:0000256" key="4">
    <source>
        <dbReference type="ARBA" id="ARBA00013122"/>
    </source>
</evidence>
<evidence type="ECO:0000256" key="9">
    <source>
        <dbReference type="ARBA" id="ARBA00023098"/>
    </source>
</evidence>
<evidence type="ECO:0000313" key="14">
    <source>
        <dbReference type="EMBL" id="AFZ79188.1"/>
    </source>
</evidence>
<name>L0AVB2_THEEQ</name>
<dbReference type="EC" id="4.2.1.134" evidence="4"/>
<evidence type="ECO:0000256" key="10">
    <source>
        <dbReference type="ARBA" id="ARBA00023136"/>
    </source>
</evidence>
<dbReference type="KEGG" id="beq:BEWA_020340"/>
<dbReference type="InterPro" id="IPR007482">
    <property type="entry name" value="Tyr_Pase-like_PTPLA"/>
</dbReference>
<feature type="transmembrane region" description="Helical" evidence="13">
    <location>
        <begin position="12"/>
        <end position="29"/>
    </location>
</feature>
<dbReference type="EMBL" id="CP001669">
    <property type="protein sequence ID" value="AFZ79188.1"/>
    <property type="molecule type" value="Genomic_DNA"/>
</dbReference>
<dbReference type="Pfam" id="PF04387">
    <property type="entry name" value="PTPLA"/>
    <property type="match status" value="1"/>
</dbReference>
<keyword evidence="6 13" id="KW-0812">Transmembrane</keyword>
<evidence type="ECO:0000256" key="6">
    <source>
        <dbReference type="ARBA" id="ARBA00022692"/>
    </source>
</evidence>
<evidence type="ECO:0000313" key="15">
    <source>
        <dbReference type="Proteomes" id="UP000031512"/>
    </source>
</evidence>